<dbReference type="PROSITE" id="PS51387">
    <property type="entry name" value="FAD_PCMH"/>
    <property type="match status" value="1"/>
</dbReference>
<organism evidence="7 8">
    <name type="scientific">Citricoccus zhacaiensis</name>
    <dbReference type="NCBI Taxonomy" id="489142"/>
    <lineage>
        <taxon>Bacteria</taxon>
        <taxon>Bacillati</taxon>
        <taxon>Actinomycetota</taxon>
        <taxon>Actinomycetes</taxon>
        <taxon>Micrococcales</taxon>
        <taxon>Micrococcaceae</taxon>
        <taxon>Citricoccus</taxon>
    </lineage>
</organism>
<evidence type="ECO:0000256" key="3">
    <source>
        <dbReference type="ARBA" id="ARBA00022827"/>
    </source>
</evidence>
<dbReference type="InterPro" id="IPR051914">
    <property type="entry name" value="FAD-linked_OxidoTrans_Type4"/>
</dbReference>
<dbReference type="InterPro" id="IPR016164">
    <property type="entry name" value="FAD-linked_Oxase-like_C"/>
</dbReference>
<dbReference type="Gene3D" id="3.30.465.10">
    <property type="match status" value="1"/>
</dbReference>
<dbReference type="Pfam" id="PF02913">
    <property type="entry name" value="FAD-oxidase_C"/>
    <property type="match status" value="1"/>
</dbReference>
<accession>A0ABQ2M9H1</accession>
<evidence type="ECO:0000256" key="5">
    <source>
        <dbReference type="SAM" id="MobiDB-lite"/>
    </source>
</evidence>
<dbReference type="Gene3D" id="1.10.45.10">
    <property type="entry name" value="Vanillyl-alcohol Oxidase, Chain A, domain 4"/>
    <property type="match status" value="1"/>
</dbReference>
<dbReference type="EMBL" id="BMLQ01000009">
    <property type="protein sequence ID" value="GGO48571.1"/>
    <property type="molecule type" value="Genomic_DNA"/>
</dbReference>
<dbReference type="InterPro" id="IPR036318">
    <property type="entry name" value="FAD-bd_PCMH-like_sf"/>
</dbReference>
<keyword evidence="2" id="KW-0285">Flavoprotein</keyword>
<proteinExistence type="predicted"/>
<feature type="domain" description="FAD-binding PCMH-type" evidence="6">
    <location>
        <begin position="76"/>
        <end position="255"/>
    </location>
</feature>
<sequence length="506" mass="52711">MNPSSTGTSTSTGTGNSTNLGHSMTSSAPAGAERTDRVELARRLVNELGPELTPGAVSIDPGVVAGHAADQAPFGAVGDALALVRARSVQDVQATLRFASRLGIPVVPQGTRTGISSGANAVDGCILLSVERMDSILEINTGEQTVTVEPGVINQTLKEALVPHGLAYPPDPGSVAICSIGGNVATNAGGLCCVKYGVTRDYVRELKVVLADGTLTRLGHRTAKGVAGLDLVGLFVGSEGTLGVVVEVTLRLVPLLPPPLTAVAAFPTERAAASAVAAFMATGARPSMLESLDRHAITLLNEFGDFGLDAEAGALLLMQSNGDGHREAAEQEVAAFAATAEHHGALDVAFSTDPEDSDALVATRRMAQPAFERHAQTHGGGQLLDDVCLPRMALPEFYDRLETIRERTGLMIAVVAHAGDGNVHPSVFFDAQDPDSTRQAHEAFEEIMDIGLQLGGTITGEHGVGSLKRAWLPRELDEGSRRLHRSIKDAVDPGGILNPGKQLAEL</sequence>
<comment type="caution">
    <text evidence="7">The sequence shown here is derived from an EMBL/GenBank/DDBJ whole genome shotgun (WGS) entry which is preliminary data.</text>
</comment>
<evidence type="ECO:0000259" key="6">
    <source>
        <dbReference type="PROSITE" id="PS51387"/>
    </source>
</evidence>
<keyword evidence="4" id="KW-0560">Oxidoreductase</keyword>
<dbReference type="Proteomes" id="UP000642509">
    <property type="component" value="Unassembled WGS sequence"/>
</dbReference>
<evidence type="ECO:0000256" key="1">
    <source>
        <dbReference type="ARBA" id="ARBA00001974"/>
    </source>
</evidence>
<dbReference type="InterPro" id="IPR006094">
    <property type="entry name" value="Oxid_FAD_bind_N"/>
</dbReference>
<keyword evidence="3" id="KW-0274">FAD</keyword>
<dbReference type="SUPFAM" id="SSF55103">
    <property type="entry name" value="FAD-linked oxidases, C-terminal domain"/>
    <property type="match status" value="1"/>
</dbReference>
<dbReference type="RefSeq" id="WP_229672734.1">
    <property type="nucleotide sequence ID" value="NZ_BAAAOU010000008.1"/>
</dbReference>
<dbReference type="InterPro" id="IPR004113">
    <property type="entry name" value="FAD-bd_oxidored_4_C"/>
</dbReference>
<dbReference type="Gene3D" id="3.30.70.2740">
    <property type="match status" value="1"/>
</dbReference>
<evidence type="ECO:0000256" key="4">
    <source>
        <dbReference type="ARBA" id="ARBA00023002"/>
    </source>
</evidence>
<dbReference type="PANTHER" id="PTHR42934">
    <property type="entry name" value="GLYCOLATE OXIDASE SUBUNIT GLCD"/>
    <property type="match status" value="1"/>
</dbReference>
<evidence type="ECO:0000313" key="7">
    <source>
        <dbReference type="EMBL" id="GGO48571.1"/>
    </source>
</evidence>
<name>A0ABQ2M9H1_9MICC</name>
<comment type="cofactor">
    <cofactor evidence="1">
        <name>FAD</name>
        <dbReference type="ChEBI" id="CHEBI:57692"/>
    </cofactor>
</comment>
<dbReference type="InterPro" id="IPR016169">
    <property type="entry name" value="FAD-bd_PCMH_sub2"/>
</dbReference>
<dbReference type="PANTHER" id="PTHR42934:SF2">
    <property type="entry name" value="GLYCOLATE OXIDASE SUBUNIT GLCD"/>
    <property type="match status" value="1"/>
</dbReference>
<keyword evidence="8" id="KW-1185">Reference proteome</keyword>
<feature type="region of interest" description="Disordered" evidence="5">
    <location>
        <begin position="1"/>
        <end position="36"/>
    </location>
</feature>
<evidence type="ECO:0000256" key="2">
    <source>
        <dbReference type="ARBA" id="ARBA00022630"/>
    </source>
</evidence>
<reference evidence="8" key="1">
    <citation type="journal article" date="2019" name="Int. J. Syst. Evol. Microbiol.">
        <title>The Global Catalogue of Microorganisms (GCM) 10K type strain sequencing project: providing services to taxonomists for standard genome sequencing and annotation.</title>
        <authorList>
            <consortium name="The Broad Institute Genomics Platform"/>
            <consortium name="The Broad Institute Genome Sequencing Center for Infectious Disease"/>
            <person name="Wu L."/>
            <person name="Ma J."/>
        </authorList>
    </citation>
    <scope>NUCLEOTIDE SEQUENCE [LARGE SCALE GENOMIC DNA]</scope>
    <source>
        <strain evidence="8">CGMCC 1.7064</strain>
    </source>
</reference>
<dbReference type="SUPFAM" id="SSF56176">
    <property type="entry name" value="FAD-binding/transporter-associated domain-like"/>
    <property type="match status" value="1"/>
</dbReference>
<protein>
    <submittedName>
        <fullName evidence="7">FAD-linked oxidase</fullName>
    </submittedName>
</protein>
<evidence type="ECO:0000313" key="8">
    <source>
        <dbReference type="Proteomes" id="UP000642509"/>
    </source>
</evidence>
<gene>
    <name evidence="7" type="ORF">GCM10010977_28500</name>
</gene>
<dbReference type="InterPro" id="IPR016171">
    <property type="entry name" value="Vanillyl_alc_oxidase_C-sub2"/>
</dbReference>
<feature type="compositionally biased region" description="Low complexity" evidence="5">
    <location>
        <begin position="1"/>
        <end position="19"/>
    </location>
</feature>
<dbReference type="InterPro" id="IPR016166">
    <property type="entry name" value="FAD-bd_PCMH"/>
</dbReference>
<dbReference type="Pfam" id="PF01565">
    <property type="entry name" value="FAD_binding_4"/>
    <property type="match status" value="1"/>
</dbReference>